<proteinExistence type="inferred from homology"/>
<dbReference type="Proteomes" id="UP001139516">
    <property type="component" value="Unassembled WGS sequence"/>
</dbReference>
<sequence length="330" mass="35015">MPAPANIARRGLLALLGTAAVLPLRIEEARAEEPWPARPVRVVVPWPPGGTADLVARQLFAAVAARLGRPFVVENRSGATGTIGAGAVVQAAPDGYTVLYDGTGISVTPALFGHLPYDPRRDLVPVFRAVSVPQLMLVNPSLPVRDAAGLVALARSGERRLDAASAGNGSLQHLVMELFARRAGVPLNHIPYRGGAPAVNDLIAGQVQLYFGNVNVSAPFVRDGALRALAHTGRGRLASLPDVPPLSETLPDFETYEWNGVFLPKATPRPIVEALNRALNDAIAEPELAARLRAADLQAAPNTPDEFAAFFAAQSDLWQGFVRQAGIRLE</sequence>
<comment type="caution">
    <text evidence="2">The sequence shown here is derived from an EMBL/GenBank/DDBJ whole genome shotgun (WGS) entry which is preliminary data.</text>
</comment>
<evidence type="ECO:0000256" key="1">
    <source>
        <dbReference type="ARBA" id="ARBA00006987"/>
    </source>
</evidence>
<dbReference type="InterPro" id="IPR042100">
    <property type="entry name" value="Bug_dom1"/>
</dbReference>
<dbReference type="InterPro" id="IPR005064">
    <property type="entry name" value="BUG"/>
</dbReference>
<dbReference type="SUPFAM" id="SSF53850">
    <property type="entry name" value="Periplasmic binding protein-like II"/>
    <property type="match status" value="1"/>
</dbReference>
<dbReference type="PANTHER" id="PTHR42928">
    <property type="entry name" value="TRICARBOXYLATE-BINDING PROTEIN"/>
    <property type="match status" value="1"/>
</dbReference>
<accession>A0A9X1YC64</accession>
<dbReference type="Gene3D" id="3.40.190.10">
    <property type="entry name" value="Periplasmic binding protein-like II"/>
    <property type="match status" value="1"/>
</dbReference>
<reference evidence="2" key="1">
    <citation type="submission" date="2022-04" db="EMBL/GenBank/DDBJ databases">
        <title>Roseomonas acroporae sp. nov., isolated from coral Acropora digitifera.</title>
        <authorList>
            <person name="Sun H."/>
        </authorList>
    </citation>
    <scope>NUCLEOTIDE SEQUENCE</scope>
    <source>
        <strain evidence="2">NAR14</strain>
    </source>
</reference>
<name>A0A9X1YC64_9PROT</name>
<keyword evidence="3" id="KW-1185">Reference proteome</keyword>
<evidence type="ECO:0000313" key="2">
    <source>
        <dbReference type="EMBL" id="MCK8787057.1"/>
    </source>
</evidence>
<dbReference type="PIRSF" id="PIRSF017082">
    <property type="entry name" value="YflP"/>
    <property type="match status" value="1"/>
</dbReference>
<gene>
    <name evidence="2" type="ORF">M0638_22025</name>
</gene>
<dbReference type="EMBL" id="JALPRX010000104">
    <property type="protein sequence ID" value="MCK8787057.1"/>
    <property type="molecule type" value="Genomic_DNA"/>
</dbReference>
<dbReference type="RefSeq" id="WP_248669112.1">
    <property type="nucleotide sequence ID" value="NZ_JALPRX010000104.1"/>
</dbReference>
<dbReference type="Pfam" id="PF03401">
    <property type="entry name" value="TctC"/>
    <property type="match status" value="1"/>
</dbReference>
<evidence type="ECO:0000313" key="3">
    <source>
        <dbReference type="Proteomes" id="UP001139516"/>
    </source>
</evidence>
<dbReference type="Gene3D" id="3.40.190.150">
    <property type="entry name" value="Bordetella uptake gene, domain 1"/>
    <property type="match status" value="1"/>
</dbReference>
<comment type="similarity">
    <text evidence="1">Belongs to the UPF0065 (bug) family.</text>
</comment>
<dbReference type="AlphaFoldDB" id="A0A9X1YC64"/>
<organism evidence="2 3">
    <name type="scientific">Roseomonas acroporae</name>
    <dbReference type="NCBI Taxonomy" id="2937791"/>
    <lineage>
        <taxon>Bacteria</taxon>
        <taxon>Pseudomonadati</taxon>
        <taxon>Pseudomonadota</taxon>
        <taxon>Alphaproteobacteria</taxon>
        <taxon>Acetobacterales</taxon>
        <taxon>Roseomonadaceae</taxon>
        <taxon>Roseomonas</taxon>
    </lineage>
</organism>
<dbReference type="PANTHER" id="PTHR42928:SF5">
    <property type="entry name" value="BLR1237 PROTEIN"/>
    <property type="match status" value="1"/>
</dbReference>
<protein>
    <submittedName>
        <fullName evidence="2">Tripartite tricarboxylate transporter substrate-binding protein</fullName>
    </submittedName>
</protein>